<reference evidence="1 2" key="1">
    <citation type="submission" date="2019-05" db="EMBL/GenBank/DDBJ databases">
        <title>Draft genome sequence of Nonomuraea turkmeniaca DSM 43926.</title>
        <authorList>
            <person name="Saricaoglu S."/>
            <person name="Isik K."/>
        </authorList>
    </citation>
    <scope>NUCLEOTIDE SEQUENCE [LARGE SCALE GENOMIC DNA]</scope>
    <source>
        <strain evidence="1 2">DSM 43926</strain>
    </source>
</reference>
<name>A0A5S4EVB1_9ACTN</name>
<evidence type="ECO:0000313" key="1">
    <source>
        <dbReference type="EMBL" id="TMR06380.1"/>
    </source>
</evidence>
<dbReference type="Proteomes" id="UP000309128">
    <property type="component" value="Unassembled WGS sequence"/>
</dbReference>
<evidence type="ECO:0000313" key="2">
    <source>
        <dbReference type="Proteomes" id="UP000309128"/>
    </source>
</evidence>
<gene>
    <name evidence="1" type="ORF">ETD86_52840</name>
</gene>
<keyword evidence="2" id="KW-1185">Reference proteome</keyword>
<proteinExistence type="predicted"/>
<sequence>MLNPVLPLRAAFAELLHHLRNGESCGPGCVRSGPADDASEIRCRPFEAAAEALDQARSASSTAIALPVPSDTAAYGQPVNTVFGQLSIVAGRVQLATACGTCARVEVRTADPRTTMLNAAAFADAAQKAAEPDPAEVQRIIHHLRTQGDFDTDRSWPGFHAATTIITALLRSHTVAAKSAE</sequence>
<accession>A0A5S4EVB1</accession>
<organism evidence="1 2">
    <name type="scientific">Nonomuraea turkmeniaca</name>
    <dbReference type="NCBI Taxonomy" id="103838"/>
    <lineage>
        <taxon>Bacteria</taxon>
        <taxon>Bacillati</taxon>
        <taxon>Actinomycetota</taxon>
        <taxon>Actinomycetes</taxon>
        <taxon>Streptosporangiales</taxon>
        <taxon>Streptosporangiaceae</taxon>
        <taxon>Nonomuraea</taxon>
    </lineage>
</organism>
<dbReference type="AlphaFoldDB" id="A0A5S4EVB1"/>
<dbReference type="EMBL" id="VCKY01000422">
    <property type="protein sequence ID" value="TMR06380.1"/>
    <property type="molecule type" value="Genomic_DNA"/>
</dbReference>
<dbReference type="RefSeq" id="WP_138674146.1">
    <property type="nucleotide sequence ID" value="NZ_VCKY01000422.1"/>
</dbReference>
<comment type="caution">
    <text evidence="1">The sequence shown here is derived from an EMBL/GenBank/DDBJ whole genome shotgun (WGS) entry which is preliminary data.</text>
</comment>
<protein>
    <submittedName>
        <fullName evidence="1">Uncharacterized protein</fullName>
    </submittedName>
</protein>